<comment type="similarity">
    <text evidence="3">In the N-terminal section; belongs to the NADH:flavin oxidoreductase/NADH oxidase family.</text>
</comment>
<dbReference type="AlphaFoldDB" id="A0A9W5TUP0"/>
<reference evidence="11" key="1">
    <citation type="journal article" date="2014" name="Int. J. Syst. Evol. Microbiol.">
        <title>Complete genome sequence of Corynebacterium casei LMG S-19264T (=DSM 44701T), isolated from a smear-ripened cheese.</title>
        <authorList>
            <consortium name="US DOE Joint Genome Institute (JGI-PGF)"/>
            <person name="Walter F."/>
            <person name="Albersmeier A."/>
            <person name="Kalinowski J."/>
            <person name="Ruckert C."/>
        </authorList>
    </citation>
    <scope>NUCLEOTIDE SEQUENCE</scope>
    <source>
        <strain evidence="11">CGMCC 1.15454</strain>
    </source>
</reference>
<keyword evidence="4" id="KW-0285">Flavoprotein</keyword>
<evidence type="ECO:0000256" key="2">
    <source>
        <dbReference type="ARBA" id="ARBA00001966"/>
    </source>
</evidence>
<evidence type="ECO:0000256" key="1">
    <source>
        <dbReference type="ARBA" id="ARBA00001917"/>
    </source>
</evidence>
<reference evidence="11" key="2">
    <citation type="submission" date="2020-09" db="EMBL/GenBank/DDBJ databases">
        <authorList>
            <person name="Sun Q."/>
            <person name="Zhou Y."/>
        </authorList>
    </citation>
    <scope>NUCLEOTIDE SEQUENCE</scope>
    <source>
        <strain evidence="11">CGMCC 1.15454</strain>
    </source>
</reference>
<dbReference type="Pfam" id="PF00724">
    <property type="entry name" value="Oxidored_FMN"/>
    <property type="match status" value="1"/>
</dbReference>
<dbReference type="RefSeq" id="WP_155555175.1">
    <property type="nucleotide sequence ID" value="NZ_BMJD01000003.1"/>
</dbReference>
<evidence type="ECO:0000256" key="9">
    <source>
        <dbReference type="ARBA" id="ARBA00023014"/>
    </source>
</evidence>
<keyword evidence="9" id="KW-0411">Iron-sulfur</keyword>
<dbReference type="InterPro" id="IPR051793">
    <property type="entry name" value="NADH:flavin_oxidoreductase"/>
</dbReference>
<dbReference type="SUPFAM" id="SSF51971">
    <property type="entry name" value="Nucleotide-binding domain"/>
    <property type="match status" value="1"/>
</dbReference>
<evidence type="ECO:0000256" key="6">
    <source>
        <dbReference type="ARBA" id="ARBA00022723"/>
    </source>
</evidence>
<comment type="cofactor">
    <cofactor evidence="1">
        <name>FMN</name>
        <dbReference type="ChEBI" id="CHEBI:58210"/>
    </cofactor>
</comment>
<feature type="domain" description="NADH:flavin oxidoreductase/NADH oxidase N-terminal" evidence="10">
    <location>
        <begin position="2"/>
        <end position="156"/>
    </location>
</feature>
<keyword evidence="12" id="KW-1185">Reference proteome</keyword>
<comment type="cofactor">
    <cofactor evidence="2">
        <name>[4Fe-4S] cluster</name>
        <dbReference type="ChEBI" id="CHEBI:49883"/>
    </cofactor>
</comment>
<dbReference type="PRINTS" id="PR00368">
    <property type="entry name" value="FADPNR"/>
</dbReference>
<keyword evidence="5" id="KW-0288">FMN</keyword>
<keyword evidence="8" id="KW-0408">Iron</keyword>
<sequence>MSPVLNQRDDEYGRDIIGRMRFSVEVVKAIRKVVSDNFIISFRMSGDPMTDVLGLDQEDMFEIAQRLDAINCIDLFNISGGTGAILGAQDKTIPPDSYPVRCFNHLAKKMRPHLSVPVLAAGRIVKPIHAEQSLTEGDCDLVAMTRAIIADPNMPVLSYEGKDKQIRPCIGTNQGCIGRTAAGLSLGCTVNPGVANDHLHDYAEMVYFQRVVVVGGGPAGMEAARVAAERGHEVILFEAEAKLGGQAAYGALQPDRGHFGLHMEWLISELHRLGVNVYCNVEATQDIFMKMHPDCIIVATGARTIVPREAAGIAVPSITDVEVLDANPTFFTDKDVFVYDPSGMRGCYTSNIVKKAGANHVELSTLGETVLDDVDNTNKPSMYKRLREYNILCTPNQRLIGTENGEIVLQDVWSNEFRYISEFDICVFAGYRTSRFEIADSLQTQIPVHTIGDCVAPRSMYEAIAEGVRIGNEIGSHKKVQTFS</sequence>
<dbReference type="InterPro" id="IPR001155">
    <property type="entry name" value="OxRdtase_FMN_N"/>
</dbReference>
<dbReference type="GO" id="GO:0051536">
    <property type="term" value="F:iron-sulfur cluster binding"/>
    <property type="evidence" value="ECO:0007669"/>
    <property type="project" value="UniProtKB-KW"/>
</dbReference>
<dbReference type="EMBL" id="BMJD01000003">
    <property type="protein sequence ID" value="GGB32012.1"/>
    <property type="molecule type" value="Genomic_DNA"/>
</dbReference>
<dbReference type="Proteomes" id="UP000621492">
    <property type="component" value="Unassembled WGS sequence"/>
</dbReference>
<dbReference type="Pfam" id="PF12831">
    <property type="entry name" value="FAD_oxidored"/>
    <property type="match status" value="1"/>
</dbReference>
<dbReference type="Gene3D" id="3.40.50.720">
    <property type="entry name" value="NAD(P)-binding Rossmann-like Domain"/>
    <property type="match status" value="1"/>
</dbReference>
<proteinExistence type="inferred from homology"/>
<gene>
    <name evidence="11" type="ORF">GCM10011409_06760</name>
</gene>
<evidence type="ECO:0000256" key="8">
    <source>
        <dbReference type="ARBA" id="ARBA00023004"/>
    </source>
</evidence>
<dbReference type="Gene3D" id="3.20.20.70">
    <property type="entry name" value="Aldolase class I"/>
    <property type="match status" value="1"/>
</dbReference>
<keyword evidence="6" id="KW-0479">Metal-binding</keyword>
<keyword evidence="7" id="KW-0560">Oxidoreductase</keyword>
<dbReference type="GO" id="GO:0010181">
    <property type="term" value="F:FMN binding"/>
    <property type="evidence" value="ECO:0007669"/>
    <property type="project" value="InterPro"/>
</dbReference>
<dbReference type="Gene3D" id="3.50.50.60">
    <property type="entry name" value="FAD/NAD(P)-binding domain"/>
    <property type="match status" value="1"/>
</dbReference>
<dbReference type="PANTHER" id="PTHR42917">
    <property type="entry name" value="2,4-DIENOYL-COA REDUCTASE"/>
    <property type="match status" value="1"/>
</dbReference>
<dbReference type="InterPro" id="IPR013785">
    <property type="entry name" value="Aldolase_TIM"/>
</dbReference>
<dbReference type="GO" id="GO:0046872">
    <property type="term" value="F:metal ion binding"/>
    <property type="evidence" value="ECO:0007669"/>
    <property type="project" value="UniProtKB-KW"/>
</dbReference>
<dbReference type="PANTHER" id="PTHR42917:SF2">
    <property type="entry name" value="2,4-DIENOYL-COA REDUCTASE [(2E)-ENOYL-COA-PRODUCING]"/>
    <property type="match status" value="1"/>
</dbReference>
<evidence type="ECO:0000313" key="12">
    <source>
        <dbReference type="Proteomes" id="UP000621492"/>
    </source>
</evidence>
<protein>
    <recommendedName>
        <fullName evidence="10">NADH:flavin oxidoreductase/NADH oxidase N-terminal domain-containing protein</fullName>
    </recommendedName>
</protein>
<name>A0A9W5TUP0_9BACI</name>
<evidence type="ECO:0000256" key="4">
    <source>
        <dbReference type="ARBA" id="ARBA00022630"/>
    </source>
</evidence>
<evidence type="ECO:0000256" key="3">
    <source>
        <dbReference type="ARBA" id="ARBA00011048"/>
    </source>
</evidence>
<evidence type="ECO:0000259" key="10">
    <source>
        <dbReference type="Pfam" id="PF00724"/>
    </source>
</evidence>
<comment type="caution">
    <text evidence="11">The sequence shown here is derived from an EMBL/GenBank/DDBJ whole genome shotgun (WGS) entry which is preliminary data.</text>
</comment>
<accession>A0A9W5TUP0</accession>
<organism evidence="11 12">
    <name type="scientific">Lentibacillus populi</name>
    <dbReference type="NCBI Taxonomy" id="1827502"/>
    <lineage>
        <taxon>Bacteria</taxon>
        <taxon>Bacillati</taxon>
        <taxon>Bacillota</taxon>
        <taxon>Bacilli</taxon>
        <taxon>Bacillales</taxon>
        <taxon>Bacillaceae</taxon>
        <taxon>Lentibacillus</taxon>
    </lineage>
</organism>
<dbReference type="SUPFAM" id="SSF51905">
    <property type="entry name" value="FAD/NAD(P)-binding domain"/>
    <property type="match status" value="1"/>
</dbReference>
<dbReference type="InterPro" id="IPR036188">
    <property type="entry name" value="FAD/NAD-bd_sf"/>
</dbReference>
<dbReference type="GO" id="GO:0016491">
    <property type="term" value="F:oxidoreductase activity"/>
    <property type="evidence" value="ECO:0007669"/>
    <property type="project" value="UniProtKB-KW"/>
</dbReference>
<evidence type="ECO:0000256" key="5">
    <source>
        <dbReference type="ARBA" id="ARBA00022643"/>
    </source>
</evidence>
<evidence type="ECO:0000313" key="11">
    <source>
        <dbReference type="EMBL" id="GGB32012.1"/>
    </source>
</evidence>
<evidence type="ECO:0000256" key="7">
    <source>
        <dbReference type="ARBA" id="ARBA00023002"/>
    </source>
</evidence>
<dbReference type="SUPFAM" id="SSF51395">
    <property type="entry name" value="FMN-linked oxidoreductases"/>
    <property type="match status" value="1"/>
</dbReference>